<evidence type="ECO:0000313" key="9">
    <source>
        <dbReference type="EMBL" id="RUO77599.1"/>
    </source>
</evidence>
<dbReference type="OrthoDB" id="9802097at2"/>
<evidence type="ECO:0000256" key="7">
    <source>
        <dbReference type="ARBA" id="ARBA00022842"/>
    </source>
</evidence>
<keyword evidence="3 8" id="KW-0479">Metal-binding</keyword>
<dbReference type="UniPathway" id="UPA00078">
    <property type="reaction ID" value="UER00161"/>
</dbReference>
<keyword evidence="7 8" id="KW-0460">Magnesium</keyword>
<feature type="binding site" evidence="8">
    <location>
        <begin position="116"/>
        <end position="119"/>
    </location>
    <ligand>
        <name>ATP</name>
        <dbReference type="ChEBI" id="CHEBI:30616"/>
    </ligand>
</feature>
<evidence type="ECO:0000256" key="2">
    <source>
        <dbReference type="ARBA" id="ARBA00022598"/>
    </source>
</evidence>
<dbReference type="PANTHER" id="PTHR43210">
    <property type="entry name" value="DETHIOBIOTIN SYNTHETASE"/>
    <property type="match status" value="1"/>
</dbReference>
<evidence type="ECO:0000256" key="4">
    <source>
        <dbReference type="ARBA" id="ARBA00022741"/>
    </source>
</evidence>
<dbReference type="AlphaFoldDB" id="A0A432ZI42"/>
<keyword evidence="2 8" id="KW-0436">Ligase</keyword>
<comment type="catalytic activity">
    <reaction evidence="8">
        <text>(7R,8S)-7,8-diammoniononanoate + CO2 + ATP = (4R,5S)-dethiobiotin + ADP + phosphate + 3 H(+)</text>
        <dbReference type="Rhea" id="RHEA:15805"/>
        <dbReference type="ChEBI" id="CHEBI:15378"/>
        <dbReference type="ChEBI" id="CHEBI:16526"/>
        <dbReference type="ChEBI" id="CHEBI:30616"/>
        <dbReference type="ChEBI" id="CHEBI:43474"/>
        <dbReference type="ChEBI" id="CHEBI:149469"/>
        <dbReference type="ChEBI" id="CHEBI:149473"/>
        <dbReference type="ChEBI" id="CHEBI:456216"/>
        <dbReference type="EC" id="6.3.3.3"/>
    </reaction>
</comment>
<evidence type="ECO:0000313" key="10">
    <source>
        <dbReference type="Proteomes" id="UP000287908"/>
    </source>
</evidence>
<keyword evidence="5 8" id="KW-0093">Biotin biosynthesis</keyword>
<accession>A0A432ZI42</accession>
<dbReference type="GO" id="GO:0005829">
    <property type="term" value="C:cytosol"/>
    <property type="evidence" value="ECO:0007669"/>
    <property type="project" value="TreeGrafter"/>
</dbReference>
<dbReference type="GO" id="GO:0004141">
    <property type="term" value="F:dethiobiotin synthase activity"/>
    <property type="evidence" value="ECO:0007669"/>
    <property type="project" value="UniProtKB-UniRule"/>
</dbReference>
<dbReference type="InterPro" id="IPR004472">
    <property type="entry name" value="DTB_synth_BioD"/>
</dbReference>
<feature type="active site" evidence="8">
    <location>
        <position position="37"/>
    </location>
</feature>
<keyword evidence="1 8" id="KW-0963">Cytoplasm</keyword>
<dbReference type="GO" id="GO:0000287">
    <property type="term" value="F:magnesium ion binding"/>
    <property type="evidence" value="ECO:0007669"/>
    <property type="project" value="UniProtKB-UniRule"/>
</dbReference>
<comment type="pathway">
    <text evidence="8">Cofactor biosynthesis; biotin biosynthesis; biotin from 7,8-diaminononanoate: step 1/2.</text>
</comment>
<dbReference type="NCBIfam" id="TIGR00347">
    <property type="entry name" value="bioD"/>
    <property type="match status" value="1"/>
</dbReference>
<reference evidence="9 10" key="1">
    <citation type="journal article" date="2011" name="Front. Microbiol.">
        <title>Genomic signatures of strain selection and enhancement in Bacillus atrophaeus var. globigii, a historical biowarfare simulant.</title>
        <authorList>
            <person name="Gibbons H.S."/>
            <person name="Broomall S.M."/>
            <person name="McNew L.A."/>
            <person name="Daligault H."/>
            <person name="Chapman C."/>
            <person name="Bruce D."/>
            <person name="Karavis M."/>
            <person name="Krepps M."/>
            <person name="McGregor P.A."/>
            <person name="Hong C."/>
            <person name="Park K.H."/>
            <person name="Akmal A."/>
            <person name="Feldman A."/>
            <person name="Lin J.S."/>
            <person name="Chang W.E."/>
            <person name="Higgs B.W."/>
            <person name="Demirev P."/>
            <person name="Lindquist J."/>
            <person name="Liem A."/>
            <person name="Fochler E."/>
            <person name="Read T.D."/>
            <person name="Tapia R."/>
            <person name="Johnson S."/>
            <person name="Bishop-Lilly K.A."/>
            <person name="Detter C."/>
            <person name="Han C."/>
            <person name="Sozhamannan S."/>
            <person name="Rosenzweig C.N."/>
            <person name="Skowronski E.W."/>
        </authorList>
    </citation>
    <scope>NUCLEOTIDE SEQUENCE [LARGE SCALE GENOMIC DNA]</scope>
    <source>
        <strain evidence="9 10">CL-SP19</strain>
    </source>
</reference>
<evidence type="ECO:0000256" key="3">
    <source>
        <dbReference type="ARBA" id="ARBA00022723"/>
    </source>
</evidence>
<feature type="binding site" evidence="8">
    <location>
        <begin position="206"/>
        <end position="208"/>
    </location>
    <ligand>
        <name>ATP</name>
        <dbReference type="ChEBI" id="CHEBI:30616"/>
    </ligand>
</feature>
<keyword evidence="10" id="KW-1185">Reference proteome</keyword>
<evidence type="ECO:0000256" key="5">
    <source>
        <dbReference type="ARBA" id="ARBA00022756"/>
    </source>
</evidence>
<sequence>MKQYFITGTDTDSGKTVAAKAVLDRLKNVGYKTLAMKPVASGCHQHQHQLQNVDAETLREAMTLDCDYSLTNPYAFEPAIAPHIAAAEAGVKISAEVLKRTHQQLLTMDPDALVIEGAGGWKLPLSETLMMPEFVAAIDAEVILVVGLKLGCLNHALLSAQAILADGLSIAGWIAVNTQPQPMPYVEQNLETLRRCLPAPCIGELPYLADWQQQDLSRYIKI</sequence>
<dbReference type="RefSeq" id="WP_126783870.1">
    <property type="nucleotide sequence ID" value="NZ_PIQF01000001.1"/>
</dbReference>
<dbReference type="Proteomes" id="UP000287908">
    <property type="component" value="Unassembled WGS sequence"/>
</dbReference>
<feature type="binding site" evidence="8">
    <location>
        <begin position="12"/>
        <end position="17"/>
    </location>
    <ligand>
        <name>ATP</name>
        <dbReference type="ChEBI" id="CHEBI:30616"/>
    </ligand>
</feature>
<dbReference type="HAMAP" id="MF_00336">
    <property type="entry name" value="BioD"/>
    <property type="match status" value="1"/>
</dbReference>
<dbReference type="PANTHER" id="PTHR43210:SF5">
    <property type="entry name" value="DETHIOBIOTIN SYNTHETASE"/>
    <property type="match status" value="1"/>
</dbReference>
<evidence type="ECO:0000256" key="6">
    <source>
        <dbReference type="ARBA" id="ARBA00022840"/>
    </source>
</evidence>
<feature type="binding site" evidence="8">
    <location>
        <position position="16"/>
    </location>
    <ligand>
        <name>Mg(2+)</name>
        <dbReference type="ChEBI" id="CHEBI:18420"/>
    </ligand>
</feature>
<dbReference type="GO" id="GO:0009102">
    <property type="term" value="P:biotin biosynthetic process"/>
    <property type="evidence" value="ECO:0007669"/>
    <property type="project" value="UniProtKB-UniRule"/>
</dbReference>
<protein>
    <recommendedName>
        <fullName evidence="8">ATP-dependent dethiobiotin synthetase BioD</fullName>
        <ecNumber evidence="8">6.3.3.3</ecNumber>
    </recommendedName>
    <alternativeName>
        <fullName evidence="8">DTB synthetase</fullName>
        <shortName evidence="8">DTBS</shortName>
    </alternativeName>
    <alternativeName>
        <fullName evidence="8">Dethiobiotin synthase</fullName>
    </alternativeName>
</protein>
<dbReference type="FunFam" id="3.40.50.300:FF:000292">
    <property type="entry name" value="ATP-dependent dethiobiotin synthetase BioD"/>
    <property type="match status" value="1"/>
</dbReference>
<dbReference type="EMBL" id="PIQF01000001">
    <property type="protein sequence ID" value="RUO77599.1"/>
    <property type="molecule type" value="Genomic_DNA"/>
</dbReference>
<dbReference type="GO" id="GO:0042803">
    <property type="term" value="F:protein homodimerization activity"/>
    <property type="evidence" value="ECO:0007669"/>
    <property type="project" value="UniProtKB-ARBA"/>
</dbReference>
<dbReference type="SUPFAM" id="SSF52540">
    <property type="entry name" value="P-loop containing nucleoside triphosphate hydrolases"/>
    <property type="match status" value="1"/>
</dbReference>
<dbReference type="Pfam" id="PF13500">
    <property type="entry name" value="AAA_26"/>
    <property type="match status" value="1"/>
</dbReference>
<comment type="caution">
    <text evidence="8">Lacks conserved residue(s) required for the propagation of feature annotation.</text>
</comment>
<dbReference type="PIRSF" id="PIRSF006755">
    <property type="entry name" value="DTB_synth"/>
    <property type="match status" value="1"/>
</dbReference>
<feature type="binding site" evidence="8">
    <location>
        <position position="54"/>
    </location>
    <ligand>
        <name>Mg(2+)</name>
        <dbReference type="ChEBI" id="CHEBI:18420"/>
    </ligand>
</feature>
<dbReference type="Gene3D" id="3.40.50.300">
    <property type="entry name" value="P-loop containing nucleotide triphosphate hydrolases"/>
    <property type="match status" value="1"/>
</dbReference>
<evidence type="ECO:0000256" key="8">
    <source>
        <dbReference type="HAMAP-Rule" id="MF_00336"/>
    </source>
</evidence>
<comment type="subunit">
    <text evidence="8">Homodimer.</text>
</comment>
<feature type="binding site" evidence="8">
    <location>
        <position position="116"/>
    </location>
    <ligand>
        <name>Mg(2+)</name>
        <dbReference type="ChEBI" id="CHEBI:18420"/>
    </ligand>
</feature>
<feature type="binding site" evidence="8">
    <location>
        <begin position="176"/>
        <end position="177"/>
    </location>
    <ligand>
        <name>ATP</name>
        <dbReference type="ChEBI" id="CHEBI:30616"/>
    </ligand>
</feature>
<dbReference type="InterPro" id="IPR027417">
    <property type="entry name" value="P-loop_NTPase"/>
</dbReference>
<dbReference type="CDD" id="cd03109">
    <property type="entry name" value="DTBS"/>
    <property type="match status" value="1"/>
</dbReference>
<dbReference type="EC" id="6.3.3.3" evidence="8"/>
<comment type="similarity">
    <text evidence="8">Belongs to the dethiobiotin synthetase family.</text>
</comment>
<gene>
    <name evidence="8 9" type="primary">bioD</name>
    <name evidence="9" type="ORF">CWI81_03740</name>
</gene>
<comment type="function">
    <text evidence="8">Catalyzes a mechanistically unusual reaction, the ATP-dependent insertion of CO2 between the N7 and N8 nitrogen atoms of 7,8-diaminopelargonic acid (DAPA, also called 7,8-diammoniononanoate) to form a ureido ring.</text>
</comment>
<keyword evidence="6 8" id="KW-0067">ATP-binding</keyword>
<feature type="binding site" evidence="8">
    <location>
        <position position="54"/>
    </location>
    <ligand>
        <name>ATP</name>
        <dbReference type="ChEBI" id="CHEBI:30616"/>
    </ligand>
</feature>
<comment type="caution">
    <text evidence="9">The sequence shown here is derived from an EMBL/GenBank/DDBJ whole genome shotgun (WGS) entry which is preliminary data.</text>
</comment>
<name>A0A432ZI42_9GAMM</name>
<comment type="cofactor">
    <cofactor evidence="8">
        <name>Mg(2+)</name>
        <dbReference type="ChEBI" id="CHEBI:18420"/>
    </cofactor>
</comment>
<dbReference type="GO" id="GO:0005524">
    <property type="term" value="F:ATP binding"/>
    <property type="evidence" value="ECO:0007669"/>
    <property type="project" value="UniProtKB-UniRule"/>
</dbReference>
<comment type="subcellular location">
    <subcellularLocation>
        <location evidence="8">Cytoplasm</location>
    </subcellularLocation>
</comment>
<evidence type="ECO:0000256" key="1">
    <source>
        <dbReference type="ARBA" id="ARBA00022490"/>
    </source>
</evidence>
<feature type="binding site" evidence="8">
    <location>
        <position position="41"/>
    </location>
    <ligand>
        <name>substrate</name>
    </ligand>
</feature>
<proteinExistence type="inferred from homology"/>
<keyword evidence="4 8" id="KW-0547">Nucleotide-binding</keyword>
<organism evidence="9 10">
    <name type="scientific">Idiomarina seosinensis</name>
    <dbReference type="NCBI Taxonomy" id="281739"/>
    <lineage>
        <taxon>Bacteria</taxon>
        <taxon>Pseudomonadati</taxon>
        <taxon>Pseudomonadota</taxon>
        <taxon>Gammaproteobacteria</taxon>
        <taxon>Alteromonadales</taxon>
        <taxon>Idiomarinaceae</taxon>
        <taxon>Idiomarina</taxon>
    </lineage>
</organism>